<protein>
    <submittedName>
        <fullName evidence="8">Glycine betaine/choline ABC superfamily ATP binding cassette transporter, membrane protein</fullName>
    </submittedName>
</protein>
<dbReference type="Proteomes" id="UP000031928">
    <property type="component" value="Chromosome"/>
</dbReference>
<evidence type="ECO:0000256" key="5">
    <source>
        <dbReference type="ARBA" id="ARBA00023136"/>
    </source>
</evidence>
<comment type="similarity">
    <text evidence="6">Belongs to the binding-protein-dependent transport system permease family.</text>
</comment>
<dbReference type="SUPFAM" id="SSF161098">
    <property type="entry name" value="MetI-like"/>
    <property type="match status" value="1"/>
</dbReference>
<evidence type="ECO:0000256" key="4">
    <source>
        <dbReference type="ARBA" id="ARBA00022989"/>
    </source>
</evidence>
<keyword evidence="5 6" id="KW-0472">Membrane</keyword>
<feature type="domain" description="ABC transmembrane type-1" evidence="7">
    <location>
        <begin position="24"/>
        <end position="207"/>
    </location>
</feature>
<evidence type="ECO:0000313" key="9">
    <source>
        <dbReference type="Proteomes" id="UP000031928"/>
    </source>
</evidence>
<feature type="transmembrane region" description="Helical" evidence="6">
    <location>
        <begin position="59"/>
        <end position="78"/>
    </location>
</feature>
<dbReference type="GO" id="GO:0005886">
    <property type="term" value="C:plasma membrane"/>
    <property type="evidence" value="ECO:0007669"/>
    <property type="project" value="UniProtKB-SubCell"/>
</dbReference>
<dbReference type="STRING" id="1224162.B840_11315"/>
<feature type="transmembrane region" description="Helical" evidence="6">
    <location>
        <begin position="90"/>
        <end position="116"/>
    </location>
</feature>
<dbReference type="InterPro" id="IPR051204">
    <property type="entry name" value="ABC_transp_perm/SBD"/>
</dbReference>
<dbReference type="GO" id="GO:0031460">
    <property type="term" value="P:glycine betaine transport"/>
    <property type="evidence" value="ECO:0007669"/>
    <property type="project" value="TreeGrafter"/>
</dbReference>
<dbReference type="Gene3D" id="1.10.3720.10">
    <property type="entry name" value="MetI-like"/>
    <property type="match status" value="1"/>
</dbReference>
<dbReference type="KEGG" id="cmq:B840_11315"/>
<gene>
    <name evidence="8" type="ORF">B840_11315</name>
</gene>
<dbReference type="OrthoDB" id="5244012at2"/>
<evidence type="ECO:0000256" key="6">
    <source>
        <dbReference type="RuleBase" id="RU363032"/>
    </source>
</evidence>
<sequence length="221" mass="23069">MNQLQQAWEYIVDPANGALILERTLDHLFYTALAVGVALLVAVPLGLWVGHTRRAADGVLAVAGALRALPSLGLLTWLTVELSVGVRMPVIPATIVLVILAVPPLLAGVVAGMVSVPRSVVDSARASGFSERQILTGVELPLAAQVMVGGLRSCVVQVLATATVVAYIGLSGLGRYLIDGLALRDYPQMLAGAVLVTALALVVDLMLAGLQRTLRPRGRAT</sequence>
<accession>A0A0B6TWB8</accession>
<dbReference type="PROSITE" id="PS50928">
    <property type="entry name" value="ABC_TM1"/>
    <property type="match status" value="1"/>
</dbReference>
<keyword evidence="4 6" id="KW-1133">Transmembrane helix</keyword>
<dbReference type="AlphaFoldDB" id="A0A0B6TWB8"/>
<comment type="subcellular location">
    <subcellularLocation>
        <location evidence="6">Cell membrane</location>
        <topology evidence="6">Multi-pass membrane protein</topology>
    </subcellularLocation>
    <subcellularLocation>
        <location evidence="1">Membrane</location>
        <topology evidence="1">Multi-pass membrane protein</topology>
    </subcellularLocation>
</comment>
<evidence type="ECO:0000256" key="1">
    <source>
        <dbReference type="ARBA" id="ARBA00004141"/>
    </source>
</evidence>
<evidence type="ECO:0000259" key="7">
    <source>
        <dbReference type="PROSITE" id="PS50928"/>
    </source>
</evidence>
<dbReference type="HOGENOM" id="CLU_046113_7_1_11"/>
<evidence type="ECO:0000256" key="3">
    <source>
        <dbReference type="ARBA" id="ARBA00022692"/>
    </source>
</evidence>
<dbReference type="EMBL" id="CP007790">
    <property type="protein sequence ID" value="AJK69835.1"/>
    <property type="molecule type" value="Genomic_DNA"/>
</dbReference>
<keyword evidence="9" id="KW-1185">Reference proteome</keyword>
<dbReference type="InterPro" id="IPR035906">
    <property type="entry name" value="MetI-like_sf"/>
</dbReference>
<dbReference type="CDD" id="cd06261">
    <property type="entry name" value="TM_PBP2"/>
    <property type="match status" value="1"/>
</dbReference>
<proteinExistence type="inferred from homology"/>
<reference evidence="8 9" key="1">
    <citation type="submission" date="2014-05" db="EMBL/GenBank/DDBJ databases">
        <title>Complete genome sequence of Corynebacterium marinum DSM 44953.</title>
        <authorList>
            <person name="Schaffert L."/>
            <person name="Albersmeier A."/>
            <person name="Kalinowski J."/>
            <person name="Ruckert C."/>
        </authorList>
    </citation>
    <scope>NUCLEOTIDE SEQUENCE [LARGE SCALE GENOMIC DNA]</scope>
    <source>
        <strain evidence="8 9">DSM 44953</strain>
    </source>
</reference>
<dbReference type="PANTHER" id="PTHR30177:SF33">
    <property type="entry name" value="POSSIBLE OSMOPROTECTANT (GLYCINE BETAINE_CARNITINE_CHOLINE_L-PROLINE) TRANSPORT INTEGRAL MEMBRANE PROTEIN ABC TRANSPORTER PROZ"/>
    <property type="match status" value="1"/>
</dbReference>
<dbReference type="Pfam" id="PF00528">
    <property type="entry name" value="BPD_transp_1"/>
    <property type="match status" value="1"/>
</dbReference>
<feature type="transmembrane region" description="Helical" evidence="6">
    <location>
        <begin position="190"/>
        <end position="210"/>
    </location>
</feature>
<dbReference type="InterPro" id="IPR000515">
    <property type="entry name" value="MetI-like"/>
</dbReference>
<name>A0A0B6TWB8_9CORY</name>
<feature type="transmembrane region" description="Helical" evidence="6">
    <location>
        <begin position="28"/>
        <end position="47"/>
    </location>
</feature>
<evidence type="ECO:0000256" key="2">
    <source>
        <dbReference type="ARBA" id="ARBA00022448"/>
    </source>
</evidence>
<keyword evidence="3 6" id="KW-0812">Transmembrane</keyword>
<keyword evidence="2 6" id="KW-0813">Transport</keyword>
<dbReference type="GO" id="GO:0055085">
    <property type="term" value="P:transmembrane transport"/>
    <property type="evidence" value="ECO:0007669"/>
    <property type="project" value="InterPro"/>
</dbReference>
<dbReference type="PANTHER" id="PTHR30177">
    <property type="entry name" value="GLYCINE BETAINE/L-PROLINE TRANSPORT SYSTEM PERMEASE PROTEIN PROW"/>
    <property type="match status" value="1"/>
</dbReference>
<feature type="transmembrane region" description="Helical" evidence="6">
    <location>
        <begin position="154"/>
        <end position="178"/>
    </location>
</feature>
<organism evidence="8 9">
    <name type="scientific">Corynebacterium marinum DSM 44953</name>
    <dbReference type="NCBI Taxonomy" id="1224162"/>
    <lineage>
        <taxon>Bacteria</taxon>
        <taxon>Bacillati</taxon>
        <taxon>Actinomycetota</taxon>
        <taxon>Actinomycetes</taxon>
        <taxon>Mycobacteriales</taxon>
        <taxon>Corynebacteriaceae</taxon>
        <taxon>Corynebacterium</taxon>
    </lineage>
</organism>
<evidence type="ECO:0000313" key="8">
    <source>
        <dbReference type="EMBL" id="AJK69835.1"/>
    </source>
</evidence>
<dbReference type="RefSeq" id="WP_042622191.1">
    <property type="nucleotide sequence ID" value="NZ_CP007790.1"/>
</dbReference>